<evidence type="ECO:0000313" key="2">
    <source>
        <dbReference type="EMBL" id="BBH23922.1"/>
    </source>
</evidence>
<name>A0A3G9J045_9BACL</name>
<dbReference type="RefSeq" id="WP_125663770.1">
    <property type="nucleotide sequence ID" value="NZ_AP019308.1"/>
</dbReference>
<feature type="region of interest" description="Disordered" evidence="1">
    <location>
        <begin position="1"/>
        <end position="25"/>
    </location>
</feature>
<dbReference type="Proteomes" id="UP000275368">
    <property type="component" value="Chromosome"/>
</dbReference>
<sequence>MRMRAEGLKAKPGTGGIPSWLTKSDYPAREGDVPYHQWLRKLGGTGFGGKSVVVTQGDLIVSSERGNLFFQDRDGQGEGYEW</sequence>
<protein>
    <submittedName>
        <fullName evidence="2">Uncharacterized protein</fullName>
    </submittedName>
</protein>
<organism evidence="2 3">
    <name type="scientific">Paenibacillus baekrokdamisoli</name>
    <dbReference type="NCBI Taxonomy" id="1712516"/>
    <lineage>
        <taxon>Bacteria</taxon>
        <taxon>Bacillati</taxon>
        <taxon>Bacillota</taxon>
        <taxon>Bacilli</taxon>
        <taxon>Bacillales</taxon>
        <taxon>Paenibacillaceae</taxon>
        <taxon>Paenibacillus</taxon>
    </lineage>
</organism>
<gene>
    <name evidence="2" type="ORF">Back11_52670</name>
</gene>
<accession>A0A3G9J045</accession>
<reference evidence="2 3" key="1">
    <citation type="submission" date="2018-11" db="EMBL/GenBank/DDBJ databases">
        <title>Complete genome sequence of Paenibacillus baekrokdamisoli strain KCTC 33723.</title>
        <authorList>
            <person name="Kang S.W."/>
            <person name="Lee K.C."/>
            <person name="Kim K.K."/>
            <person name="Kim J.S."/>
            <person name="Kim D.S."/>
            <person name="Ko S.H."/>
            <person name="Yang S.H."/>
            <person name="Lee J.S."/>
        </authorList>
    </citation>
    <scope>NUCLEOTIDE SEQUENCE [LARGE SCALE GENOMIC DNA]</scope>
    <source>
        <strain evidence="2 3">KCTC 33723</strain>
    </source>
</reference>
<proteinExistence type="predicted"/>
<evidence type="ECO:0000256" key="1">
    <source>
        <dbReference type="SAM" id="MobiDB-lite"/>
    </source>
</evidence>
<keyword evidence="3" id="KW-1185">Reference proteome</keyword>
<dbReference type="AlphaFoldDB" id="A0A3G9J045"/>
<dbReference type="EMBL" id="AP019308">
    <property type="protein sequence ID" value="BBH23922.1"/>
    <property type="molecule type" value="Genomic_DNA"/>
</dbReference>
<evidence type="ECO:0000313" key="3">
    <source>
        <dbReference type="Proteomes" id="UP000275368"/>
    </source>
</evidence>
<dbReference type="KEGG" id="pbk:Back11_52670"/>